<evidence type="ECO:0000313" key="2">
    <source>
        <dbReference type="EMBL" id="KAK8155705.1"/>
    </source>
</evidence>
<accession>A0ABR1XI15</accession>
<comment type="caution">
    <text evidence="2">The sequence shown here is derived from an EMBL/GenBank/DDBJ whole genome shotgun (WGS) entry which is preliminary data.</text>
</comment>
<protein>
    <submittedName>
        <fullName evidence="2">Uncharacterized protein</fullName>
    </submittedName>
</protein>
<name>A0ABR1XI15_9PEZI</name>
<dbReference type="EMBL" id="JBBWUH010000010">
    <property type="protein sequence ID" value="KAK8155705.1"/>
    <property type="molecule type" value="Genomic_DNA"/>
</dbReference>
<reference evidence="2 3" key="1">
    <citation type="journal article" date="2022" name="G3 (Bethesda)">
        <title>Enemy or ally: a genomic approach to elucidate the lifestyle of Phyllosticta citrichinaensis.</title>
        <authorList>
            <person name="Buijs V.A."/>
            <person name="Groenewald J.Z."/>
            <person name="Haridas S."/>
            <person name="LaButti K.M."/>
            <person name="Lipzen A."/>
            <person name="Martin F.M."/>
            <person name="Barry K."/>
            <person name="Grigoriev I.V."/>
            <person name="Crous P.W."/>
            <person name="Seidl M.F."/>
        </authorList>
    </citation>
    <scope>NUCLEOTIDE SEQUENCE [LARGE SCALE GENOMIC DNA]</scope>
    <source>
        <strain evidence="2 3">CBS 129764</strain>
    </source>
</reference>
<feature type="region of interest" description="Disordered" evidence="1">
    <location>
        <begin position="69"/>
        <end position="129"/>
    </location>
</feature>
<feature type="compositionally biased region" description="Polar residues" evidence="1">
    <location>
        <begin position="162"/>
        <end position="172"/>
    </location>
</feature>
<sequence length="290" mass="31489">MGTRVPCGAVVACQTCGGMLNIPGICTGADTHDRCPTGTYPSVAESYPIMPPPSYAKHLSNVPLRDTVRNSRRKRVESELTKQKSELKASPQPQAPLSEAGAKCAQQSGVDRPRGTNFRESRVSPSSTPSPRAFFHVIPFWDDHERAHDVFEIYPDGKNGRNECSSSTNSWGQPYPRTRRSPSRLSAATYPKRGASGSLFIPNDPGMPRGRKTSSRAIHLVEPAFLGDLADHLSALHHCSGVDALKCSPHSRDFGLPVGKGNLHRPAGNLWSHCHSAAARTTLESSDWNC</sequence>
<keyword evidence="3" id="KW-1185">Reference proteome</keyword>
<feature type="region of interest" description="Disordered" evidence="1">
    <location>
        <begin position="157"/>
        <end position="189"/>
    </location>
</feature>
<gene>
    <name evidence="2" type="ORF">IWX90DRAFT_418155</name>
</gene>
<feature type="compositionally biased region" description="Basic and acidic residues" evidence="1">
    <location>
        <begin position="76"/>
        <end position="87"/>
    </location>
</feature>
<dbReference type="Proteomes" id="UP001456524">
    <property type="component" value="Unassembled WGS sequence"/>
</dbReference>
<organism evidence="2 3">
    <name type="scientific">Phyllosticta citrichinensis</name>
    <dbReference type="NCBI Taxonomy" id="1130410"/>
    <lineage>
        <taxon>Eukaryota</taxon>
        <taxon>Fungi</taxon>
        <taxon>Dikarya</taxon>
        <taxon>Ascomycota</taxon>
        <taxon>Pezizomycotina</taxon>
        <taxon>Dothideomycetes</taxon>
        <taxon>Dothideomycetes incertae sedis</taxon>
        <taxon>Botryosphaeriales</taxon>
        <taxon>Phyllostictaceae</taxon>
        <taxon>Phyllosticta</taxon>
    </lineage>
</organism>
<feature type="compositionally biased region" description="Basic and acidic residues" evidence="1">
    <location>
        <begin position="111"/>
        <end position="122"/>
    </location>
</feature>
<evidence type="ECO:0000256" key="1">
    <source>
        <dbReference type="SAM" id="MobiDB-lite"/>
    </source>
</evidence>
<evidence type="ECO:0000313" key="3">
    <source>
        <dbReference type="Proteomes" id="UP001456524"/>
    </source>
</evidence>
<proteinExistence type="predicted"/>